<keyword evidence="1" id="KW-0812">Transmembrane</keyword>
<dbReference type="InterPro" id="IPR021315">
    <property type="entry name" value="Gap/Sap"/>
</dbReference>
<evidence type="ECO:0000313" key="2">
    <source>
        <dbReference type="EMBL" id="MBO0514256.1"/>
    </source>
</evidence>
<keyword evidence="1" id="KW-0472">Membrane</keyword>
<feature type="transmembrane region" description="Helical" evidence="1">
    <location>
        <begin position="200"/>
        <end position="217"/>
    </location>
</feature>
<feature type="transmembrane region" description="Helical" evidence="1">
    <location>
        <begin position="12"/>
        <end position="31"/>
    </location>
</feature>
<reference evidence="2" key="1">
    <citation type="submission" date="2021-03" db="EMBL/GenBank/DDBJ databases">
        <title>Streptomyces poriferae sp. nov., a novel marine sponge-derived Actinobacteria species with anti-MRSA activity.</title>
        <authorList>
            <person name="Sandoval-Powers M."/>
            <person name="Kralova S."/>
            <person name="Nguyen G.-S."/>
            <person name="Fawwal D."/>
            <person name="Degnes K."/>
            <person name="Klinkenberg G."/>
            <person name="Sletta H."/>
            <person name="Wentzel A."/>
            <person name="Liles M.R."/>
        </authorList>
    </citation>
    <scope>NUCLEOTIDE SEQUENCE</scope>
    <source>
        <strain evidence="2">DSM 41794</strain>
    </source>
</reference>
<protein>
    <submittedName>
        <fullName evidence="2">GAP family protein</fullName>
    </submittedName>
</protein>
<organism evidence="2 3">
    <name type="scientific">Streptomyces beijiangensis</name>
    <dbReference type="NCBI Taxonomy" id="163361"/>
    <lineage>
        <taxon>Bacteria</taxon>
        <taxon>Bacillati</taxon>
        <taxon>Actinomycetota</taxon>
        <taxon>Actinomycetes</taxon>
        <taxon>Kitasatosporales</taxon>
        <taxon>Streptomycetaceae</taxon>
        <taxon>Streptomyces</taxon>
    </lineage>
</organism>
<dbReference type="AlphaFoldDB" id="A0A939F9L0"/>
<feature type="transmembrane region" description="Helical" evidence="1">
    <location>
        <begin position="158"/>
        <end position="180"/>
    </location>
</feature>
<comment type="caution">
    <text evidence="2">The sequence shown here is derived from an EMBL/GenBank/DDBJ whole genome shotgun (WGS) entry which is preliminary data.</text>
</comment>
<dbReference type="Pfam" id="PF11139">
    <property type="entry name" value="SfLAP"/>
    <property type="match status" value="1"/>
</dbReference>
<dbReference type="Proteomes" id="UP000664167">
    <property type="component" value="Unassembled WGS sequence"/>
</dbReference>
<evidence type="ECO:0000313" key="3">
    <source>
        <dbReference type="Proteomes" id="UP000664167"/>
    </source>
</evidence>
<proteinExistence type="predicted"/>
<feature type="transmembrane region" description="Helical" evidence="1">
    <location>
        <begin position="38"/>
        <end position="60"/>
    </location>
</feature>
<feature type="transmembrane region" description="Helical" evidence="1">
    <location>
        <begin position="72"/>
        <end position="91"/>
    </location>
</feature>
<gene>
    <name evidence="2" type="ORF">J0695_20995</name>
</gene>
<dbReference type="RefSeq" id="WP_206963664.1">
    <property type="nucleotide sequence ID" value="NZ_BAAAJJ010000003.1"/>
</dbReference>
<accession>A0A939F9L0</accession>
<dbReference type="EMBL" id="JAFLRJ010000191">
    <property type="protein sequence ID" value="MBO0514256.1"/>
    <property type="molecule type" value="Genomic_DNA"/>
</dbReference>
<evidence type="ECO:0000256" key="1">
    <source>
        <dbReference type="SAM" id="Phobius"/>
    </source>
</evidence>
<keyword evidence="3" id="KW-1185">Reference proteome</keyword>
<sequence length="225" mass="22798">MGDAIGQMLTSAVGIAISPLPLIAVILMLATPRGRSNGIAFALGWTLSLAVLVTVVVLAGSGADASGDEGPATWTLWLKLALGVLFLLMGAKQWRERPREGQDAKTPGWMAAIDKFTPGKSAGMAAALAVANPKNLVLAVGGAVSIASSTADGGGKTVAAVLMVVIASLCATLPLAVFLFGGAKATEVLAGWKAWMSRHNAAIMTTVLVILGFKYVGDAISGLTA</sequence>
<name>A0A939F9L0_9ACTN</name>
<keyword evidence="1" id="KW-1133">Transmembrane helix</keyword>